<gene>
    <name evidence="1" type="ORF">SAMN02745244_02146</name>
</gene>
<protein>
    <submittedName>
        <fullName evidence="1">Uncharacterized protein</fullName>
    </submittedName>
</protein>
<proteinExistence type="predicted"/>
<evidence type="ECO:0000313" key="1">
    <source>
        <dbReference type="EMBL" id="SHJ28764.1"/>
    </source>
</evidence>
<organism evidence="1 2">
    <name type="scientific">Tessaracoccus bendigoensis DSM 12906</name>
    <dbReference type="NCBI Taxonomy" id="1123357"/>
    <lineage>
        <taxon>Bacteria</taxon>
        <taxon>Bacillati</taxon>
        <taxon>Actinomycetota</taxon>
        <taxon>Actinomycetes</taxon>
        <taxon>Propionibacteriales</taxon>
        <taxon>Propionibacteriaceae</taxon>
        <taxon>Tessaracoccus</taxon>
    </lineage>
</organism>
<dbReference type="AlphaFoldDB" id="A0A1M6I367"/>
<name>A0A1M6I367_9ACTN</name>
<evidence type="ECO:0000313" key="2">
    <source>
        <dbReference type="Proteomes" id="UP000184512"/>
    </source>
</evidence>
<accession>A0A1M6I367</accession>
<sequence>MSVWACSALFPEAMRRLCEAALGNEQDPQVNGELAVLSADDAPSSSMSIGSCSNG</sequence>
<dbReference type="Proteomes" id="UP000184512">
    <property type="component" value="Unassembled WGS sequence"/>
</dbReference>
<keyword evidence="2" id="KW-1185">Reference proteome</keyword>
<dbReference type="EMBL" id="FQZG01000037">
    <property type="protein sequence ID" value="SHJ28764.1"/>
    <property type="molecule type" value="Genomic_DNA"/>
</dbReference>
<dbReference type="STRING" id="1123357.SAMN02745244_02146"/>
<feature type="non-terminal residue" evidence="1">
    <location>
        <position position="55"/>
    </location>
</feature>
<reference evidence="1 2" key="1">
    <citation type="submission" date="2016-11" db="EMBL/GenBank/DDBJ databases">
        <authorList>
            <person name="Jaros S."/>
            <person name="Januszkiewicz K."/>
            <person name="Wedrychowicz H."/>
        </authorList>
    </citation>
    <scope>NUCLEOTIDE SEQUENCE [LARGE SCALE GENOMIC DNA]</scope>
    <source>
        <strain evidence="1 2">DSM 12906</strain>
    </source>
</reference>